<dbReference type="SUPFAM" id="SSF52317">
    <property type="entry name" value="Class I glutamine amidotransferase-like"/>
    <property type="match status" value="1"/>
</dbReference>
<keyword evidence="3" id="KW-1185">Reference proteome</keyword>
<feature type="domain" description="DJ-1/PfpI" evidence="1">
    <location>
        <begin position="3"/>
        <end position="169"/>
    </location>
</feature>
<gene>
    <name evidence="2" type="ORF">B0I33_101507</name>
</gene>
<dbReference type="EMBL" id="PVNH01000001">
    <property type="protein sequence ID" value="PRX51354.1"/>
    <property type="molecule type" value="Genomic_DNA"/>
</dbReference>
<dbReference type="InterPro" id="IPR029062">
    <property type="entry name" value="Class_I_gatase-like"/>
</dbReference>
<protein>
    <submittedName>
        <fullName evidence="2">DJ-1/PfpI family protein</fullName>
    </submittedName>
</protein>
<proteinExistence type="predicted"/>
<evidence type="ECO:0000259" key="1">
    <source>
        <dbReference type="Pfam" id="PF01965"/>
    </source>
</evidence>
<dbReference type="Gene3D" id="3.40.50.880">
    <property type="match status" value="1"/>
</dbReference>
<dbReference type="Pfam" id="PF01965">
    <property type="entry name" value="DJ-1_PfpI"/>
    <property type="match status" value="1"/>
</dbReference>
<dbReference type="RefSeq" id="WP_106176827.1">
    <property type="nucleotide sequence ID" value="NZ_PVNH01000001.1"/>
</dbReference>
<evidence type="ECO:0000313" key="3">
    <source>
        <dbReference type="Proteomes" id="UP000238362"/>
    </source>
</evidence>
<comment type="caution">
    <text evidence="2">The sequence shown here is derived from an EMBL/GenBank/DDBJ whole genome shotgun (WGS) entry which is preliminary data.</text>
</comment>
<dbReference type="PANTHER" id="PTHR43130:SF2">
    <property type="entry name" value="DJ-1_PFPI DOMAIN-CONTAINING PROTEIN"/>
    <property type="match status" value="1"/>
</dbReference>
<evidence type="ECO:0000313" key="2">
    <source>
        <dbReference type="EMBL" id="PRX51354.1"/>
    </source>
</evidence>
<dbReference type="InterPro" id="IPR052158">
    <property type="entry name" value="INH-QAR"/>
</dbReference>
<dbReference type="GO" id="GO:0006355">
    <property type="term" value="P:regulation of DNA-templated transcription"/>
    <property type="evidence" value="ECO:0007669"/>
    <property type="project" value="TreeGrafter"/>
</dbReference>
<reference evidence="2 3" key="1">
    <citation type="submission" date="2018-03" db="EMBL/GenBank/DDBJ databases">
        <title>Genomic Encyclopedia of Type Strains, Phase III (KMG-III): the genomes of soil and plant-associated and newly described type strains.</title>
        <authorList>
            <person name="Whitman W."/>
        </authorList>
    </citation>
    <scope>NUCLEOTIDE SEQUENCE [LARGE SCALE GENOMIC DNA]</scope>
    <source>
        <strain evidence="2 3">CGMCC 4.7125</strain>
    </source>
</reference>
<dbReference type="AlphaFoldDB" id="A0A2T0M3M3"/>
<dbReference type="InterPro" id="IPR002818">
    <property type="entry name" value="DJ-1/PfpI"/>
</dbReference>
<name>A0A2T0M3M3_9PSEU</name>
<organism evidence="2 3">
    <name type="scientific">Prauserella shujinwangii</name>
    <dbReference type="NCBI Taxonomy" id="1453103"/>
    <lineage>
        <taxon>Bacteria</taxon>
        <taxon>Bacillati</taxon>
        <taxon>Actinomycetota</taxon>
        <taxon>Actinomycetes</taxon>
        <taxon>Pseudonocardiales</taxon>
        <taxon>Pseudonocardiaceae</taxon>
        <taxon>Prauserella</taxon>
    </lineage>
</organism>
<dbReference type="Proteomes" id="UP000238362">
    <property type="component" value="Unassembled WGS sequence"/>
</dbReference>
<dbReference type="OrthoDB" id="4265717at2"/>
<sequence length="232" mass="24962">MTKTIAFVLYPGLTPLDLVGPLQALTVLSQLRPGFATMVVGQTLDPVATDTPLRVAADRSFEEVPEPDVLLVPGGLVPTIRALTDQRLLDYLRHAGGRAEQVTSVCTGSLLLGAAGLLEGRQATTHWAFLDALAAFGATPRRRRWAADGNVITAAGVSAGLDMALHLITRLADEDAARQVQFAIEYDPEPPLGGLSWPDAPRSLWDPLREETLRQGLADAPDLRERLLSAMR</sequence>
<dbReference type="PANTHER" id="PTHR43130">
    <property type="entry name" value="ARAC-FAMILY TRANSCRIPTIONAL REGULATOR"/>
    <property type="match status" value="1"/>
</dbReference>
<dbReference type="CDD" id="cd03139">
    <property type="entry name" value="GATase1_PfpI_2"/>
    <property type="match status" value="1"/>
</dbReference>
<accession>A0A2T0M3M3</accession>